<keyword evidence="3" id="KW-1185">Reference proteome</keyword>
<evidence type="ECO:0000313" key="2">
    <source>
        <dbReference type="EMBL" id="KAK5240298.1"/>
    </source>
</evidence>
<evidence type="ECO:0000313" key="3">
    <source>
        <dbReference type="Proteomes" id="UP001357485"/>
    </source>
</evidence>
<dbReference type="Gene3D" id="1.20.120.1900">
    <property type="entry name" value="Gamma-tubulin complex, C-terminal domain"/>
    <property type="match status" value="1"/>
</dbReference>
<proteinExistence type="predicted"/>
<dbReference type="Proteomes" id="UP001357485">
    <property type="component" value="Unassembled WGS sequence"/>
</dbReference>
<reference evidence="2 3" key="1">
    <citation type="submission" date="2023-08" db="EMBL/GenBank/DDBJ databases">
        <title>Black Yeasts Isolated from many extreme environments.</title>
        <authorList>
            <person name="Coleine C."/>
            <person name="Stajich J.E."/>
            <person name="Selbmann L."/>
        </authorList>
    </citation>
    <scope>NUCLEOTIDE SEQUENCE [LARGE SCALE GENOMIC DNA]</scope>
    <source>
        <strain evidence="2 3">CCFEE 536</strain>
    </source>
</reference>
<dbReference type="EMBL" id="JAVRRA010011411">
    <property type="protein sequence ID" value="KAK5240298.1"/>
    <property type="molecule type" value="Genomic_DNA"/>
</dbReference>
<protein>
    <submittedName>
        <fullName evidence="2">Uncharacterized protein</fullName>
    </submittedName>
</protein>
<feature type="compositionally biased region" description="Basic and acidic residues" evidence="1">
    <location>
        <begin position="29"/>
        <end position="45"/>
    </location>
</feature>
<organism evidence="2 3">
    <name type="scientific">Cryomyces antarcticus</name>
    <dbReference type="NCBI Taxonomy" id="329879"/>
    <lineage>
        <taxon>Eukaryota</taxon>
        <taxon>Fungi</taxon>
        <taxon>Dikarya</taxon>
        <taxon>Ascomycota</taxon>
        <taxon>Pezizomycotina</taxon>
        <taxon>Dothideomycetes</taxon>
        <taxon>Dothideomycetes incertae sedis</taxon>
        <taxon>Cryomyces</taxon>
    </lineage>
</organism>
<feature type="region of interest" description="Disordered" evidence="1">
    <location>
        <begin position="1"/>
        <end position="45"/>
    </location>
</feature>
<accession>A0ABR0LSU7</accession>
<feature type="non-terminal residue" evidence="2">
    <location>
        <position position="153"/>
    </location>
</feature>
<sequence length="153" mass="17451">PEASTSSNEEEDEEIWASTRDSSIRKRLPKPEELRTPSERASHDPEVLAAAHRRFLAALSHAVLLTDLPYTKTLRVFLAHTDQLVAYITRLQTIQQNRDLEEDDGVVDALADYSKEAKDITLELDRSRKRVDSGMKDLVKRLRELDVERIGAE</sequence>
<name>A0ABR0LSU7_9PEZI</name>
<feature type="non-terminal residue" evidence="2">
    <location>
        <position position="1"/>
    </location>
</feature>
<comment type="caution">
    <text evidence="2">The sequence shown here is derived from an EMBL/GenBank/DDBJ whole genome shotgun (WGS) entry which is preliminary data.</text>
</comment>
<dbReference type="InterPro" id="IPR042241">
    <property type="entry name" value="GCP_C_sf"/>
</dbReference>
<evidence type="ECO:0000256" key="1">
    <source>
        <dbReference type="SAM" id="MobiDB-lite"/>
    </source>
</evidence>
<gene>
    <name evidence="2" type="ORF">LTR16_010840</name>
</gene>